<dbReference type="PANTHER" id="PTHR23526:SF2">
    <property type="entry name" value="MAJOR FACILITATOR SUPERFAMILY (MFS) PROFILE DOMAIN-CONTAINING PROTEIN"/>
    <property type="match status" value="1"/>
</dbReference>
<dbReference type="Pfam" id="PF07690">
    <property type="entry name" value="MFS_1"/>
    <property type="match status" value="1"/>
</dbReference>
<feature type="transmembrane region" description="Helical" evidence="5">
    <location>
        <begin position="225"/>
        <end position="244"/>
    </location>
</feature>
<feature type="transmembrane region" description="Helical" evidence="5">
    <location>
        <begin position="436"/>
        <end position="456"/>
    </location>
</feature>
<dbReference type="InterPro" id="IPR036259">
    <property type="entry name" value="MFS_trans_sf"/>
</dbReference>
<evidence type="ECO:0000256" key="2">
    <source>
        <dbReference type="ARBA" id="ARBA00022989"/>
    </source>
</evidence>
<gene>
    <name evidence="6" type="ORF">ThidrDRAFT_3104</name>
</gene>
<dbReference type="eggNOG" id="COG2814">
    <property type="taxonomic scope" value="Bacteria"/>
</dbReference>
<organism evidence="6 7">
    <name type="scientific">Thiorhodococcus drewsii AZ1</name>
    <dbReference type="NCBI Taxonomy" id="765913"/>
    <lineage>
        <taxon>Bacteria</taxon>
        <taxon>Pseudomonadati</taxon>
        <taxon>Pseudomonadota</taxon>
        <taxon>Gammaproteobacteria</taxon>
        <taxon>Chromatiales</taxon>
        <taxon>Chromatiaceae</taxon>
        <taxon>Thiorhodococcus</taxon>
    </lineage>
</organism>
<keyword evidence="7" id="KW-1185">Reference proteome</keyword>
<dbReference type="PATRIC" id="fig|765913.3.peg.3175"/>
<proteinExistence type="predicted"/>
<name>G2E491_9GAMM</name>
<evidence type="ECO:0000256" key="4">
    <source>
        <dbReference type="SAM" id="MobiDB-lite"/>
    </source>
</evidence>
<dbReference type="EMBL" id="AFWT01000023">
    <property type="protein sequence ID" value="EGV29818.1"/>
    <property type="molecule type" value="Genomic_DNA"/>
</dbReference>
<evidence type="ECO:0000256" key="3">
    <source>
        <dbReference type="ARBA" id="ARBA00023136"/>
    </source>
</evidence>
<evidence type="ECO:0000256" key="5">
    <source>
        <dbReference type="SAM" id="Phobius"/>
    </source>
</evidence>
<keyword evidence="3 5" id="KW-0472">Membrane</keyword>
<keyword evidence="1 5" id="KW-0812">Transmembrane</keyword>
<protein>
    <submittedName>
        <fullName evidence="6">Major facilitator transporter</fullName>
    </submittedName>
</protein>
<dbReference type="SUPFAM" id="SSF103473">
    <property type="entry name" value="MFS general substrate transporter"/>
    <property type="match status" value="1"/>
</dbReference>
<accession>G2E491</accession>
<feature type="transmembrane region" description="Helical" evidence="5">
    <location>
        <begin position="371"/>
        <end position="391"/>
    </location>
</feature>
<feature type="transmembrane region" description="Helical" evidence="5">
    <location>
        <begin position="160"/>
        <end position="179"/>
    </location>
</feature>
<dbReference type="InterPro" id="IPR052528">
    <property type="entry name" value="Sugar_transport-like"/>
</dbReference>
<dbReference type="PANTHER" id="PTHR23526">
    <property type="entry name" value="INTEGRAL MEMBRANE TRANSPORT PROTEIN-RELATED"/>
    <property type="match status" value="1"/>
</dbReference>
<dbReference type="GO" id="GO:0022857">
    <property type="term" value="F:transmembrane transporter activity"/>
    <property type="evidence" value="ECO:0007669"/>
    <property type="project" value="InterPro"/>
</dbReference>
<keyword evidence="2 5" id="KW-1133">Transmembrane helix</keyword>
<feature type="transmembrane region" description="Helical" evidence="5">
    <location>
        <begin position="397"/>
        <end position="415"/>
    </location>
</feature>
<evidence type="ECO:0000313" key="6">
    <source>
        <dbReference type="EMBL" id="EGV29818.1"/>
    </source>
</evidence>
<feature type="transmembrane region" description="Helical" evidence="5">
    <location>
        <begin position="462"/>
        <end position="484"/>
    </location>
</feature>
<evidence type="ECO:0000313" key="7">
    <source>
        <dbReference type="Proteomes" id="UP000004200"/>
    </source>
</evidence>
<dbReference type="InterPro" id="IPR011701">
    <property type="entry name" value="MFS"/>
</dbReference>
<comment type="caution">
    <text evidence="6">The sequence shown here is derived from an EMBL/GenBank/DDBJ whole genome shotgun (WGS) entry which is preliminary data.</text>
</comment>
<feature type="transmembrane region" description="Helical" evidence="5">
    <location>
        <begin position="343"/>
        <end position="364"/>
    </location>
</feature>
<dbReference type="Proteomes" id="UP000004200">
    <property type="component" value="Unassembled WGS sequence"/>
</dbReference>
<sequence>MAALPVRVHPEGPHGSGPCPSRAEAPLSSADVRQQDRYDRMNPAVEQNAVIKDTLPASQAIEALYNRITGDEDARVCKDIPENACNDQPHNFFAYLGANLFSKVADEIASAKLVIPWLFGALGVPATFTALLVPIREAGVLVPQLAVAASVRRLAVRKGVWLLGALLSALSLFGMAFVAMTLDGIAAGAGILLMLVVFSLSRGLCSVSAKDVLGKTVSKSRRGALMGWSASLAGLAVLGIGLGLGTMDLQGGGLRVFAGLLAAAGLMWILAALLFATIREQPGATEGGGNALALALVQLRLVRDDLPFRRFMIARSLLLSVALASPFYVLFAQQEADAGLLGLGGLIVANGLAASLSSPFWGYLGDRSSRVVMASAAAGAGLLGLFTFAAAAFGWTLATSELGLAAIFLVLNVMHGGVRLGRKLYLVDMSTGENRAAYVAVSNTLIGVLMLAGGLIGLIGEWLGSAATILVLGLLSLMAAFYALSLPDVSE</sequence>
<dbReference type="Gene3D" id="1.20.1250.20">
    <property type="entry name" value="MFS general substrate transporter like domains"/>
    <property type="match status" value="1"/>
</dbReference>
<evidence type="ECO:0000256" key="1">
    <source>
        <dbReference type="ARBA" id="ARBA00022692"/>
    </source>
</evidence>
<dbReference type="AlphaFoldDB" id="G2E491"/>
<feature type="transmembrane region" description="Helical" evidence="5">
    <location>
        <begin position="256"/>
        <end position="276"/>
    </location>
</feature>
<dbReference type="STRING" id="765913.ThidrDRAFT_3104"/>
<reference evidence="6 7" key="1">
    <citation type="submission" date="2011-06" db="EMBL/GenBank/DDBJ databases">
        <title>The draft genome of Thiorhodococcus drewsii AZ1.</title>
        <authorList>
            <consortium name="US DOE Joint Genome Institute (JGI-PGF)"/>
            <person name="Lucas S."/>
            <person name="Han J."/>
            <person name="Lapidus A."/>
            <person name="Cheng J.-F."/>
            <person name="Goodwin L."/>
            <person name="Pitluck S."/>
            <person name="Peters L."/>
            <person name="Land M.L."/>
            <person name="Hauser L."/>
            <person name="Vogl K."/>
            <person name="Liu Z."/>
            <person name="Imhoff J."/>
            <person name="Thiel V."/>
            <person name="Frigaard N.-U."/>
            <person name="Bryant D.A."/>
            <person name="Woyke T.J."/>
        </authorList>
    </citation>
    <scope>NUCLEOTIDE SEQUENCE [LARGE SCALE GENOMIC DNA]</scope>
    <source>
        <strain evidence="6 7">AZ1</strain>
    </source>
</reference>
<feature type="region of interest" description="Disordered" evidence="4">
    <location>
        <begin position="1"/>
        <end position="31"/>
    </location>
</feature>
<feature type="transmembrane region" description="Helical" evidence="5">
    <location>
        <begin position="312"/>
        <end position="331"/>
    </location>
</feature>
<feature type="transmembrane region" description="Helical" evidence="5">
    <location>
        <begin position="185"/>
        <end position="205"/>
    </location>
</feature>